<name>A0A495JXB1_9ACTN</name>
<gene>
    <name evidence="6" type="ORF">BDK92_7311</name>
</gene>
<dbReference type="AlphaFoldDB" id="A0A495JXB1"/>
<dbReference type="InterPro" id="IPR003615">
    <property type="entry name" value="HNH_nuc"/>
</dbReference>
<dbReference type="SUPFAM" id="SSF54171">
    <property type="entry name" value="DNA-binding domain"/>
    <property type="match status" value="1"/>
</dbReference>
<comment type="caution">
    <text evidence="6">The sequence shown here is derived from an EMBL/GenBank/DDBJ whole genome shotgun (WGS) entry which is preliminary data.</text>
</comment>
<evidence type="ECO:0000256" key="4">
    <source>
        <dbReference type="SAM" id="MobiDB-lite"/>
    </source>
</evidence>
<dbReference type="GO" id="GO:0003677">
    <property type="term" value="F:DNA binding"/>
    <property type="evidence" value="ECO:0007669"/>
    <property type="project" value="UniProtKB-KW"/>
</dbReference>
<organism evidence="6 7">
    <name type="scientific">Micromonospora pisi</name>
    <dbReference type="NCBI Taxonomy" id="589240"/>
    <lineage>
        <taxon>Bacteria</taxon>
        <taxon>Bacillati</taxon>
        <taxon>Actinomycetota</taxon>
        <taxon>Actinomycetes</taxon>
        <taxon>Micromonosporales</taxon>
        <taxon>Micromonosporaceae</taxon>
        <taxon>Micromonospora</taxon>
    </lineage>
</organism>
<evidence type="ECO:0000313" key="7">
    <source>
        <dbReference type="Proteomes" id="UP000277671"/>
    </source>
</evidence>
<evidence type="ECO:0000259" key="5">
    <source>
        <dbReference type="PROSITE" id="PS51032"/>
    </source>
</evidence>
<dbReference type="InterPro" id="IPR001471">
    <property type="entry name" value="AP2/ERF_dom"/>
</dbReference>
<keyword evidence="1" id="KW-0805">Transcription regulation</keyword>
<dbReference type="OrthoDB" id="2085958at2"/>
<accession>A0A495JXB1</accession>
<dbReference type="PROSITE" id="PS51032">
    <property type="entry name" value="AP2_ERF"/>
    <property type="match status" value="1"/>
</dbReference>
<feature type="domain" description="AP2/ERF" evidence="5">
    <location>
        <begin position="101"/>
        <end position="156"/>
    </location>
</feature>
<dbReference type="GO" id="GO:0003700">
    <property type="term" value="F:DNA-binding transcription factor activity"/>
    <property type="evidence" value="ECO:0007669"/>
    <property type="project" value="InterPro"/>
</dbReference>
<dbReference type="SUPFAM" id="SSF54060">
    <property type="entry name" value="His-Me finger endonucleases"/>
    <property type="match status" value="1"/>
</dbReference>
<evidence type="ECO:0000256" key="1">
    <source>
        <dbReference type="ARBA" id="ARBA00023015"/>
    </source>
</evidence>
<evidence type="ECO:0000256" key="2">
    <source>
        <dbReference type="ARBA" id="ARBA00023125"/>
    </source>
</evidence>
<dbReference type="InterPro" id="IPR016177">
    <property type="entry name" value="DNA-bd_dom_sf"/>
</dbReference>
<proteinExistence type="predicted"/>
<keyword evidence="3" id="KW-0804">Transcription</keyword>
<dbReference type="InterPro" id="IPR036955">
    <property type="entry name" value="AP2/ERF_dom_sf"/>
</dbReference>
<evidence type="ECO:0000313" key="6">
    <source>
        <dbReference type="EMBL" id="RKR92829.1"/>
    </source>
</evidence>
<reference evidence="6 7" key="1">
    <citation type="submission" date="2018-10" db="EMBL/GenBank/DDBJ databases">
        <title>Sequencing the genomes of 1000 actinobacteria strains.</title>
        <authorList>
            <person name="Klenk H.-P."/>
        </authorList>
    </citation>
    <scope>NUCLEOTIDE SEQUENCE [LARGE SCALE GENOMIC DNA]</scope>
    <source>
        <strain evidence="6 7">DSM 45175</strain>
    </source>
</reference>
<sequence>MRAWVEVNASTKDGPVPVLLDSDDYLRLASRRLSIGSHGYAQMFDCGRVQVVHRWVLGLAAGDGMIGDHRSGNRLDNRRSNLRVVNPSGSSQNVAGRGKSKYRGVHPTRSGRWIARVKFRGKTYMCGTYDSEQTAAEAADIKRRELMPFYVPANERAS</sequence>
<dbReference type="InterPro" id="IPR044925">
    <property type="entry name" value="His-Me_finger_sf"/>
</dbReference>
<dbReference type="Pfam" id="PF13392">
    <property type="entry name" value="HNH_3"/>
    <property type="match status" value="1"/>
</dbReference>
<feature type="region of interest" description="Disordered" evidence="4">
    <location>
        <begin position="81"/>
        <end position="106"/>
    </location>
</feature>
<keyword evidence="7" id="KW-1185">Reference proteome</keyword>
<evidence type="ECO:0000256" key="3">
    <source>
        <dbReference type="ARBA" id="ARBA00023163"/>
    </source>
</evidence>
<dbReference type="EMBL" id="RBKT01000001">
    <property type="protein sequence ID" value="RKR92829.1"/>
    <property type="molecule type" value="Genomic_DNA"/>
</dbReference>
<keyword evidence="2" id="KW-0238">DNA-binding</keyword>
<protein>
    <submittedName>
        <fullName evidence="6">AP2 domain-containing protein</fullName>
    </submittedName>
</protein>
<dbReference type="Proteomes" id="UP000277671">
    <property type="component" value="Unassembled WGS sequence"/>
</dbReference>
<dbReference type="Gene3D" id="3.30.730.10">
    <property type="entry name" value="AP2/ERF domain"/>
    <property type="match status" value="1"/>
</dbReference>